<comment type="caution">
    <text evidence="1">The sequence shown here is derived from an EMBL/GenBank/DDBJ whole genome shotgun (WGS) entry which is preliminary data.</text>
</comment>
<gene>
    <name evidence="1" type="ORF">QFC21_004450</name>
</gene>
<name>A0ACC2VGA3_9TREE</name>
<accession>A0ACC2VGA3</accession>
<keyword evidence="2" id="KW-1185">Reference proteome</keyword>
<proteinExistence type="predicted"/>
<dbReference type="EMBL" id="JASBWT010000015">
    <property type="protein sequence ID" value="KAJ9098121.1"/>
    <property type="molecule type" value="Genomic_DNA"/>
</dbReference>
<dbReference type="Proteomes" id="UP001227268">
    <property type="component" value="Unassembled WGS sequence"/>
</dbReference>
<evidence type="ECO:0000313" key="2">
    <source>
        <dbReference type="Proteomes" id="UP001227268"/>
    </source>
</evidence>
<organism evidence="1 2">
    <name type="scientific">Naganishia friedmannii</name>
    <dbReference type="NCBI Taxonomy" id="89922"/>
    <lineage>
        <taxon>Eukaryota</taxon>
        <taxon>Fungi</taxon>
        <taxon>Dikarya</taxon>
        <taxon>Basidiomycota</taxon>
        <taxon>Agaricomycotina</taxon>
        <taxon>Tremellomycetes</taxon>
        <taxon>Filobasidiales</taxon>
        <taxon>Filobasidiaceae</taxon>
        <taxon>Naganishia</taxon>
    </lineage>
</organism>
<evidence type="ECO:0000313" key="1">
    <source>
        <dbReference type="EMBL" id="KAJ9098121.1"/>
    </source>
</evidence>
<sequence length="292" mass="32858">MLAAFLADEDARKRRRDGPVGILPSPQPEPPAPPADNPSATHTEDAQEAPSSRRPRRHTPYGPLPIRPGETVAEQIDAIQQQHHQVASHAYFLTDKALRGTAADVVDPVGIWGFERSMVQRFPSLKKRNFFCIQHHQATALHYDLRLQLRGGTYSWAVPKGFMGLHRTREPNHQAIQTPVHPISYTHHEVSHGMSKRLESPLILLFVRVPMGDVQLWDIGEYVIDAVQAREADSPEPSSVDDPTGSHEEEKLWHAINGKRYERDKAGVRHHKKPSIHITLKNGKKVDNTGRP</sequence>
<reference evidence="1" key="1">
    <citation type="submission" date="2023-04" db="EMBL/GenBank/DDBJ databases">
        <title>Draft Genome sequencing of Naganishia species isolated from polar environments using Oxford Nanopore Technology.</title>
        <authorList>
            <person name="Leo P."/>
            <person name="Venkateswaran K."/>
        </authorList>
    </citation>
    <scope>NUCLEOTIDE SEQUENCE</scope>
    <source>
        <strain evidence="1">MNA-CCFEE 5423</strain>
    </source>
</reference>
<protein>
    <submittedName>
        <fullName evidence="1">Uncharacterized protein</fullName>
    </submittedName>
</protein>